<evidence type="ECO:0000313" key="1">
    <source>
        <dbReference type="EMBL" id="KAH3772520.1"/>
    </source>
</evidence>
<evidence type="ECO:0000313" key="2">
    <source>
        <dbReference type="Proteomes" id="UP000828390"/>
    </source>
</evidence>
<dbReference type="AlphaFoldDB" id="A0A9D4IFX0"/>
<accession>A0A9D4IFX0</accession>
<reference evidence="1" key="2">
    <citation type="submission" date="2020-11" db="EMBL/GenBank/DDBJ databases">
        <authorList>
            <person name="McCartney M.A."/>
            <person name="Auch B."/>
            <person name="Kono T."/>
            <person name="Mallez S."/>
            <person name="Becker A."/>
            <person name="Gohl D.M."/>
            <person name="Silverstein K.A.T."/>
            <person name="Koren S."/>
            <person name="Bechman K.B."/>
            <person name="Herman A."/>
            <person name="Abrahante J.E."/>
            <person name="Garbe J."/>
        </authorList>
    </citation>
    <scope>NUCLEOTIDE SEQUENCE</scope>
    <source>
        <strain evidence="1">Duluth1</strain>
        <tissue evidence="1">Whole animal</tissue>
    </source>
</reference>
<gene>
    <name evidence="1" type="ORF">DPMN_173860</name>
</gene>
<name>A0A9D4IFX0_DREPO</name>
<protein>
    <submittedName>
        <fullName evidence="1">Uncharacterized protein</fullName>
    </submittedName>
</protein>
<dbReference type="EMBL" id="JAIWYP010000009">
    <property type="protein sequence ID" value="KAH3772520.1"/>
    <property type="molecule type" value="Genomic_DNA"/>
</dbReference>
<proteinExistence type="predicted"/>
<reference evidence="1" key="1">
    <citation type="journal article" date="2019" name="bioRxiv">
        <title>The Genome of the Zebra Mussel, Dreissena polymorpha: A Resource for Invasive Species Research.</title>
        <authorList>
            <person name="McCartney M.A."/>
            <person name="Auch B."/>
            <person name="Kono T."/>
            <person name="Mallez S."/>
            <person name="Zhang Y."/>
            <person name="Obille A."/>
            <person name="Becker A."/>
            <person name="Abrahante J.E."/>
            <person name="Garbe J."/>
            <person name="Badalamenti J.P."/>
            <person name="Herman A."/>
            <person name="Mangelson H."/>
            <person name="Liachko I."/>
            <person name="Sullivan S."/>
            <person name="Sone E.D."/>
            <person name="Koren S."/>
            <person name="Silverstein K.A.T."/>
            <person name="Beckman K.B."/>
            <person name="Gohl D.M."/>
        </authorList>
    </citation>
    <scope>NUCLEOTIDE SEQUENCE</scope>
    <source>
        <strain evidence="1">Duluth1</strain>
        <tissue evidence="1">Whole animal</tissue>
    </source>
</reference>
<comment type="caution">
    <text evidence="1">The sequence shown here is derived from an EMBL/GenBank/DDBJ whole genome shotgun (WGS) entry which is preliminary data.</text>
</comment>
<dbReference type="Proteomes" id="UP000828390">
    <property type="component" value="Unassembled WGS sequence"/>
</dbReference>
<sequence length="66" mass="7773">MYRKQRLEPPELLRITLSHRGDEIFRWPTTTVDPTLHQYYADQRGSAAHHNGSLVMSLRELNLLIE</sequence>
<organism evidence="1 2">
    <name type="scientific">Dreissena polymorpha</name>
    <name type="common">Zebra mussel</name>
    <name type="synonym">Mytilus polymorpha</name>
    <dbReference type="NCBI Taxonomy" id="45954"/>
    <lineage>
        <taxon>Eukaryota</taxon>
        <taxon>Metazoa</taxon>
        <taxon>Spiralia</taxon>
        <taxon>Lophotrochozoa</taxon>
        <taxon>Mollusca</taxon>
        <taxon>Bivalvia</taxon>
        <taxon>Autobranchia</taxon>
        <taxon>Heteroconchia</taxon>
        <taxon>Euheterodonta</taxon>
        <taxon>Imparidentia</taxon>
        <taxon>Neoheterodontei</taxon>
        <taxon>Myida</taxon>
        <taxon>Dreissenoidea</taxon>
        <taxon>Dreissenidae</taxon>
        <taxon>Dreissena</taxon>
    </lineage>
</organism>
<keyword evidence="2" id="KW-1185">Reference proteome</keyword>